<dbReference type="Gene3D" id="2.130.10.10">
    <property type="entry name" value="YVTN repeat-like/Quinoprotein amine dehydrogenase"/>
    <property type="match status" value="2"/>
</dbReference>
<dbReference type="InParanoid" id="Q386G6"/>
<keyword evidence="2" id="KW-0472">Membrane</keyword>
<dbReference type="eggNOG" id="ENOG502QWSC">
    <property type="taxonomic scope" value="Eukaryota"/>
</dbReference>
<keyword evidence="2" id="KW-0812">Transmembrane</keyword>
<evidence type="ECO:0000256" key="1">
    <source>
        <dbReference type="SAM" id="MobiDB-lite"/>
    </source>
</evidence>
<accession>Q386G6</accession>
<reference evidence="3 4" key="1">
    <citation type="journal article" date="2005" name="Science">
        <title>Comparative genomics of trypanosomatid parasitic protozoa.</title>
        <authorList>
            <person name="El-Sayed N.M."/>
            <person name="Myler P.J."/>
            <person name="Blandin G."/>
            <person name="Berriman M."/>
            <person name="Crabtree J."/>
            <person name="Aggarwal G."/>
            <person name="Caler E."/>
            <person name="Renauld H."/>
            <person name="Worthey E.A."/>
            <person name="Hertz-Fowler C."/>
            <person name="Ghedin E."/>
            <person name="Peacock C."/>
            <person name="Bartholomeu D.C."/>
            <person name="Haas B.J."/>
            <person name="Tran A.N."/>
            <person name="Wortman J.R."/>
            <person name="Alsmark U.C."/>
            <person name="Angiuoli S."/>
            <person name="Anupama A."/>
            <person name="Badger J."/>
            <person name="Bringaud F."/>
            <person name="Cadag E."/>
            <person name="Carlton J.M."/>
            <person name="Cerqueira G.C."/>
            <person name="Creasy T."/>
            <person name="Delcher A.L."/>
            <person name="Djikeng A."/>
            <person name="Embley T.M."/>
            <person name="Hauser C."/>
            <person name="Ivens A.C."/>
            <person name="Kummerfeld S.K."/>
            <person name="Pereira-Leal J.B."/>
            <person name="Nilsson D."/>
            <person name="Peterson J."/>
            <person name="Salzberg S.L."/>
            <person name="Shallom J."/>
            <person name="Silva J.C."/>
            <person name="Sundaram J."/>
            <person name="Westenberger S."/>
            <person name="White O."/>
            <person name="Melville S.E."/>
            <person name="Donelson J.E."/>
            <person name="Andersson B."/>
            <person name="Stuart K.D."/>
            <person name="Hall N."/>
        </authorList>
    </citation>
    <scope>NUCLEOTIDE SEQUENCE [LARGE SCALE GENOMIC DNA]</scope>
    <source>
        <strain evidence="3 4">927/4 GUTat10.1</strain>
    </source>
</reference>
<dbReference type="EMBL" id="CH464491">
    <property type="protein sequence ID" value="EAN79315.1"/>
    <property type="molecule type" value="Genomic_DNA"/>
</dbReference>
<dbReference type="Proteomes" id="UP000008524">
    <property type="component" value="Chromosome 11"/>
</dbReference>
<dbReference type="GO" id="GO:0005737">
    <property type="term" value="C:cytoplasm"/>
    <property type="evidence" value="ECO:0006056"/>
    <property type="project" value="Others"/>
</dbReference>
<dbReference type="AlphaFoldDB" id="Q386G6"/>
<dbReference type="KEGG" id="tbr:Tb11.02.0940"/>
<feature type="region of interest" description="Disordered" evidence="1">
    <location>
        <begin position="429"/>
        <end position="462"/>
    </location>
</feature>
<keyword evidence="4" id="KW-1185">Reference proteome</keyword>
<dbReference type="InterPro" id="IPR015943">
    <property type="entry name" value="WD40/YVTN_repeat-like_dom_sf"/>
</dbReference>
<keyword evidence="2" id="KW-1133">Transmembrane helix</keyword>
<sequence>MLQCKFYITLFLHIICSRRHVPSVILCFFFLLLSFGYKRCMWTRRNVFPLMSLRDAARAPVVISPQAKNGGPSPLSPTAKEECKKSDSIVSMNYTLIPGIMPEEAVMILSWALCIDDPMAVFGKEGIEAFRQVEYFFAGTSGGRLFVYPLVPPAMRPFLPSDNWEWLQGEGVKQKLSVPWNAGPRRLFHQHRYDEPVTAIAILGRLVVSCSTDMYVHMSLFHPTPHHILTIRHPSPLRCVLLWEGAVFASRLLDSQRRAQVASAECCVVYLITGDDGGMARIWRSNVEAGEYFLVAVLAVVTSTCYVGFATPLHYIAREDADAEHSNRRPTAETTRQTKAIYSLAVDDDRRLIAGVEGGVVVWSLADLPYKQKEKDHLLCWDEKRMVMEPQATSTLRIRGQRLMNMTVWVKSAAFTEECLSSCRIDQRGSSSYERGESTNNHAGESVMRDADGSRKPPFHTDARWSSWKPKYGTHVAGGLDVGVVSNVVCMPSLNGDNLDERGSAESLLRAACAPIIFPSLKNIVHFPLWVVEPVFAPMRILSLTGSICTALLVLVPSGRVVTGGSDGVVTLWLWDVAEATYVRAIVSERPQSHSGLCRCLTALREPDIFTSCGYEDGIIKEWHVYDEPELLIRLERSFALQSESSGKSSTWPAEQKQQSFGVGVSCAVSFPAFCALFVVGVDECHINTFGLLEVLGCKPPPDYIFDGYKTVRVVPSSHDTHGIDKWGK</sequence>
<feature type="compositionally biased region" description="Polar residues" evidence="1">
    <location>
        <begin position="429"/>
        <end position="443"/>
    </location>
</feature>
<feature type="transmembrane region" description="Helical" evidence="2">
    <location>
        <begin position="289"/>
        <end position="309"/>
    </location>
</feature>
<dbReference type="GeneID" id="3665019"/>
<evidence type="ECO:0000313" key="4">
    <source>
        <dbReference type="Proteomes" id="UP000008524"/>
    </source>
</evidence>
<feature type="compositionally biased region" description="Basic and acidic residues" evidence="1">
    <location>
        <begin position="447"/>
        <end position="462"/>
    </location>
</feature>
<evidence type="ECO:0000256" key="2">
    <source>
        <dbReference type="SAM" id="Phobius"/>
    </source>
</evidence>
<proteinExistence type="predicted"/>
<evidence type="ECO:0000313" key="3">
    <source>
        <dbReference type="EMBL" id="EAN79315.1"/>
    </source>
</evidence>
<protein>
    <submittedName>
        <fullName evidence="3">Uncharacterized protein</fullName>
    </submittedName>
</protein>
<reference evidence="3 4" key="2">
    <citation type="journal article" date="2005" name="Science">
        <title>The genome of the African trypanosome Trypanosoma brucei.</title>
        <authorList>
            <person name="Berriman M."/>
            <person name="Ghedin E."/>
            <person name="Hertz-Fowler C."/>
            <person name="Blandin G."/>
            <person name="Renauld H."/>
            <person name="Bartholomeu D.C."/>
            <person name="Lennard N.J."/>
            <person name="Caler E."/>
            <person name="Hamlin N.E."/>
            <person name="Haas B."/>
            <person name="Bohme U."/>
            <person name="Hannick L."/>
            <person name="Aslett M.A."/>
            <person name="Shallom J."/>
            <person name="Marcello L."/>
            <person name="Hou L."/>
            <person name="Wickstead B."/>
            <person name="Alsmark U.C."/>
            <person name="Arrowsmith C."/>
            <person name="Atkin R.J."/>
            <person name="Barron A.J."/>
            <person name="Bringaud F."/>
            <person name="Brooks K."/>
            <person name="Carrington M."/>
            <person name="Cherevach I."/>
            <person name="Chillingworth T.J."/>
            <person name="Churcher C."/>
            <person name="Clark L.N."/>
            <person name="Corton C.H."/>
            <person name="Cronin A."/>
            <person name="Davies R.M."/>
            <person name="Doggett J."/>
            <person name="Djikeng A."/>
            <person name="Feldblyum T."/>
            <person name="Field M.C."/>
            <person name="Fraser A."/>
            <person name="Goodhead I."/>
            <person name="Hance Z."/>
            <person name="Harper D."/>
            <person name="Harris B.R."/>
            <person name="Hauser H."/>
            <person name="Hostetler J."/>
            <person name="Ivens A."/>
            <person name="Jagels K."/>
            <person name="Johnson D."/>
            <person name="Johnson J."/>
            <person name="Jones K."/>
            <person name="Kerhornou A.X."/>
            <person name="Koo H."/>
            <person name="Larke N."/>
            <person name="Landfear S."/>
            <person name="Larkin C."/>
            <person name="Leech V."/>
            <person name="Line A."/>
            <person name="Lord A."/>
            <person name="Macleod A."/>
            <person name="Mooney P.J."/>
            <person name="Moule S."/>
            <person name="Martin D.M."/>
            <person name="Morgan G.W."/>
            <person name="Mungall K."/>
            <person name="Norbertczak H."/>
            <person name="Ormond D."/>
            <person name="Pai G."/>
            <person name="Peacock C.S."/>
            <person name="Peterson J."/>
            <person name="Quail M.A."/>
            <person name="Rabbinowitsch E."/>
            <person name="Rajandream M.A."/>
            <person name="Reitter C."/>
            <person name="Salzberg S.L."/>
            <person name="Sanders M."/>
            <person name="Schobel S."/>
            <person name="Sharp S."/>
            <person name="Simmonds M."/>
            <person name="Simpson A.J."/>
            <person name="Tallon L."/>
            <person name="Turner C.M."/>
            <person name="Tait A."/>
            <person name="Tivey A.R."/>
            <person name="Van Aken S."/>
            <person name="Walker D."/>
            <person name="Wanless D."/>
            <person name="Wang S."/>
            <person name="White B."/>
            <person name="White O."/>
            <person name="Whitehead S."/>
            <person name="Woodward J."/>
            <person name="Wortman J."/>
            <person name="Adams M.D."/>
            <person name="Embley T.M."/>
            <person name="Gull K."/>
            <person name="Ullu E."/>
            <person name="Barry J.D."/>
            <person name="Fairlamb A.H."/>
            <person name="Opperdoes F."/>
            <person name="Barrell B.G."/>
            <person name="Donelson J.E."/>
            <person name="Hall N."/>
            <person name="Fraser C.M."/>
            <person name="Melville S.E."/>
            <person name="El-Sayed N.M."/>
        </authorList>
    </citation>
    <scope>NUCLEOTIDE SEQUENCE [LARGE SCALE GENOMIC DNA]</scope>
    <source>
        <strain evidence="3 4">927/4 GUTat10.1</strain>
    </source>
</reference>
<dbReference type="SUPFAM" id="SSF50978">
    <property type="entry name" value="WD40 repeat-like"/>
    <property type="match status" value="1"/>
</dbReference>
<feature type="transmembrane region" description="Helical" evidence="2">
    <location>
        <begin position="20"/>
        <end position="37"/>
    </location>
</feature>
<gene>
    <name evidence="3" type="ORF">Tb11.02.0940</name>
</gene>
<organism evidence="3 4">
    <name type="scientific">Trypanosoma brucei brucei (strain 927/4 GUTat10.1)</name>
    <dbReference type="NCBI Taxonomy" id="185431"/>
    <lineage>
        <taxon>Eukaryota</taxon>
        <taxon>Discoba</taxon>
        <taxon>Euglenozoa</taxon>
        <taxon>Kinetoplastea</taxon>
        <taxon>Metakinetoplastina</taxon>
        <taxon>Trypanosomatida</taxon>
        <taxon>Trypanosomatidae</taxon>
        <taxon>Trypanosoma</taxon>
    </lineage>
</organism>
<dbReference type="RefSeq" id="XP_828427.1">
    <property type="nucleotide sequence ID" value="XM_823334.1"/>
</dbReference>
<name>Q386G6_TRYB2</name>
<dbReference type="InterPro" id="IPR036322">
    <property type="entry name" value="WD40_repeat_dom_sf"/>
</dbReference>
<dbReference type="OrthoDB" id="10261640at2759"/>
<dbReference type="PaxDb" id="5691-EAN79315"/>